<dbReference type="KEGG" id="mbas:ALGA_0846"/>
<evidence type="ECO:0000313" key="2">
    <source>
        <dbReference type="EMBL" id="BAX79235.1"/>
    </source>
</evidence>
<evidence type="ECO:0008006" key="4">
    <source>
        <dbReference type="Google" id="ProtNLM"/>
    </source>
</evidence>
<dbReference type="RefSeq" id="WP_096428160.1">
    <property type="nucleotide sequence ID" value="NZ_AP018042.1"/>
</dbReference>
<dbReference type="EMBL" id="AP018042">
    <property type="protein sequence ID" value="BAX79235.1"/>
    <property type="molecule type" value="Genomic_DNA"/>
</dbReference>
<evidence type="ECO:0000313" key="3">
    <source>
        <dbReference type="Proteomes" id="UP000218267"/>
    </source>
</evidence>
<name>A0A1Y1CFY3_9BACT</name>
<organism evidence="2 3">
    <name type="scientific">Labilibaculum antarcticum</name>
    <dbReference type="NCBI Taxonomy" id="1717717"/>
    <lineage>
        <taxon>Bacteria</taxon>
        <taxon>Pseudomonadati</taxon>
        <taxon>Bacteroidota</taxon>
        <taxon>Bacteroidia</taxon>
        <taxon>Marinilabiliales</taxon>
        <taxon>Marinifilaceae</taxon>
        <taxon>Labilibaculum</taxon>
    </lineage>
</organism>
<reference evidence="3" key="2">
    <citation type="journal article" date="2020" name="Antonie Van Leeuwenhoek">
        <title>Labilibaculum antarcticum sp. nov., a novel facultative anaerobic, psychrotorelant bacterium isolated from marine sediment of Antarctica.</title>
        <authorList>
            <person name="Watanabe M."/>
            <person name="Kojima H."/>
            <person name="Fukui M."/>
        </authorList>
    </citation>
    <scope>NUCLEOTIDE SEQUENCE [LARGE SCALE GENOMIC DNA]</scope>
    <source>
        <strain evidence="3">SPP2</strain>
    </source>
</reference>
<keyword evidence="1" id="KW-0812">Transmembrane</keyword>
<dbReference type="Proteomes" id="UP000218267">
    <property type="component" value="Chromosome"/>
</dbReference>
<keyword evidence="1" id="KW-0472">Membrane</keyword>
<feature type="transmembrane region" description="Helical" evidence="1">
    <location>
        <begin position="136"/>
        <end position="154"/>
    </location>
</feature>
<reference evidence="2 3" key="1">
    <citation type="journal article" date="2018" name="Mar. Genomics">
        <title>Complete genome sequence of Marinifilaceae bacterium strain SPP2, isolated from the Antarctic marine sediment.</title>
        <authorList>
            <person name="Watanabe M."/>
            <person name="Kojima H."/>
            <person name="Fukui M."/>
        </authorList>
    </citation>
    <scope>NUCLEOTIDE SEQUENCE [LARGE SCALE GENOMIC DNA]</scope>
    <source>
        <strain evidence="2 3">SPP2</strain>
    </source>
</reference>
<feature type="transmembrane region" description="Helical" evidence="1">
    <location>
        <begin position="84"/>
        <end position="103"/>
    </location>
</feature>
<sequence length="160" mass="18019">MEIIETNPKERPGLLTALCILTFIGSGFGVLNNIFGMIMSPIKNFLNPEFFETALDNVDDEFARKFVEQAFEIAQKGIEHIFEISLTQFILYAASLTGAILMFQLKKNGFYIYTAAQVLLLFVTPAFIGFNLFVNIGMMFGSVFTILFIALYAINLKKMN</sequence>
<feature type="transmembrane region" description="Helical" evidence="1">
    <location>
        <begin position="110"/>
        <end position="130"/>
    </location>
</feature>
<keyword evidence="3" id="KW-1185">Reference proteome</keyword>
<protein>
    <recommendedName>
        <fullName evidence="4">DUF4064 domain-containing protein</fullName>
    </recommendedName>
</protein>
<evidence type="ECO:0000256" key="1">
    <source>
        <dbReference type="SAM" id="Phobius"/>
    </source>
</evidence>
<gene>
    <name evidence="2" type="ORF">ALGA_0846</name>
</gene>
<keyword evidence="1" id="KW-1133">Transmembrane helix</keyword>
<dbReference type="AlphaFoldDB" id="A0A1Y1CFY3"/>
<feature type="transmembrane region" description="Helical" evidence="1">
    <location>
        <begin position="12"/>
        <end position="35"/>
    </location>
</feature>
<accession>A0A1Y1CFY3</accession>
<proteinExistence type="predicted"/>
<dbReference type="OrthoDB" id="953972at2"/>